<dbReference type="CDD" id="cd06261">
    <property type="entry name" value="TM_PBP2"/>
    <property type="match status" value="1"/>
</dbReference>
<feature type="transmembrane region" description="Helical" evidence="7">
    <location>
        <begin position="141"/>
        <end position="165"/>
    </location>
</feature>
<keyword evidence="2 7" id="KW-0813">Transport</keyword>
<evidence type="ECO:0000256" key="7">
    <source>
        <dbReference type="RuleBase" id="RU363032"/>
    </source>
</evidence>
<feature type="transmembrane region" description="Helical" evidence="7">
    <location>
        <begin position="77"/>
        <end position="98"/>
    </location>
</feature>
<dbReference type="AlphaFoldDB" id="A0A8J8MF31"/>
<comment type="similarity">
    <text evidence="7">Belongs to the binding-protein-dependent transport system permease family.</text>
</comment>
<protein>
    <submittedName>
        <fullName evidence="9">Carbohydrate ABC transporter permease</fullName>
    </submittedName>
</protein>
<feature type="transmembrane region" description="Helical" evidence="7">
    <location>
        <begin position="186"/>
        <end position="208"/>
    </location>
</feature>
<dbReference type="InterPro" id="IPR000515">
    <property type="entry name" value="MetI-like"/>
</dbReference>
<dbReference type="EMBL" id="CP058561">
    <property type="protein sequence ID" value="QUH31633.1"/>
    <property type="molecule type" value="Genomic_DNA"/>
</dbReference>
<feature type="transmembrane region" description="Helical" evidence="7">
    <location>
        <begin position="110"/>
        <end position="135"/>
    </location>
</feature>
<dbReference type="PANTHER" id="PTHR43744:SF12">
    <property type="entry name" value="ABC TRANSPORTER PERMEASE PROTEIN MG189-RELATED"/>
    <property type="match status" value="1"/>
</dbReference>
<dbReference type="GO" id="GO:0055085">
    <property type="term" value="P:transmembrane transport"/>
    <property type="evidence" value="ECO:0007669"/>
    <property type="project" value="InterPro"/>
</dbReference>
<dbReference type="SUPFAM" id="SSF161098">
    <property type="entry name" value="MetI-like"/>
    <property type="match status" value="1"/>
</dbReference>
<evidence type="ECO:0000256" key="4">
    <source>
        <dbReference type="ARBA" id="ARBA00022692"/>
    </source>
</evidence>
<evidence type="ECO:0000313" key="10">
    <source>
        <dbReference type="Proteomes" id="UP000677305"/>
    </source>
</evidence>
<keyword evidence="4 7" id="KW-0812">Transmembrane</keyword>
<dbReference type="RefSeq" id="WP_212691597.1">
    <property type="nucleotide sequence ID" value="NZ_CP058561.1"/>
</dbReference>
<keyword evidence="10" id="KW-1185">Reference proteome</keyword>
<dbReference type="Gene3D" id="1.10.3720.10">
    <property type="entry name" value="MetI-like"/>
    <property type="match status" value="1"/>
</dbReference>
<reference evidence="9 10" key="1">
    <citation type="submission" date="2020-07" db="EMBL/GenBank/DDBJ databases">
        <title>Vallitalea guaymasensis genome.</title>
        <authorList>
            <person name="Postec A."/>
        </authorList>
    </citation>
    <scope>NUCLEOTIDE SEQUENCE [LARGE SCALE GENOMIC DNA]</scope>
    <source>
        <strain evidence="9 10">Ra1766G1</strain>
    </source>
</reference>
<dbReference type="PROSITE" id="PS50928">
    <property type="entry name" value="ABC_TM1"/>
    <property type="match status" value="1"/>
</dbReference>
<evidence type="ECO:0000256" key="1">
    <source>
        <dbReference type="ARBA" id="ARBA00004651"/>
    </source>
</evidence>
<accession>A0A8J8MF31</accession>
<evidence type="ECO:0000256" key="5">
    <source>
        <dbReference type="ARBA" id="ARBA00022989"/>
    </source>
</evidence>
<dbReference type="Proteomes" id="UP000677305">
    <property type="component" value="Chromosome"/>
</dbReference>
<evidence type="ECO:0000259" key="8">
    <source>
        <dbReference type="PROSITE" id="PS50928"/>
    </source>
</evidence>
<dbReference type="GO" id="GO:0005886">
    <property type="term" value="C:plasma membrane"/>
    <property type="evidence" value="ECO:0007669"/>
    <property type="project" value="UniProtKB-SubCell"/>
</dbReference>
<organism evidence="9 10">
    <name type="scientific">Vallitalea guaymasensis</name>
    <dbReference type="NCBI Taxonomy" id="1185412"/>
    <lineage>
        <taxon>Bacteria</taxon>
        <taxon>Bacillati</taxon>
        <taxon>Bacillota</taxon>
        <taxon>Clostridia</taxon>
        <taxon>Lachnospirales</taxon>
        <taxon>Vallitaleaceae</taxon>
        <taxon>Vallitalea</taxon>
    </lineage>
</organism>
<keyword evidence="5 7" id="KW-1133">Transmembrane helix</keyword>
<keyword evidence="3" id="KW-1003">Cell membrane</keyword>
<sequence length="279" mass="30802">MEHIKISRLYKVILAIILIGFAVIQIYPFFWLILFSLKDNSEIFGGNVLGLPQRFLWQNYQSALVNGSVGLYFSNSVIVTSATILISGLLSSMVSYVIGRMNWKYGNVTLLYFTLGLMMPIHAALLPLFLMLKYAGILNSYWALIIPYVGFAMPLSINIMVNFFATIPKELEEAASIDGANIYQTFGLIMLPLLKPVLAAASIFTYIASWNELMFAVTFVSKKEFRTLTVGIMSMVGQYSTNWGPIGAGLVVATVPTVIAYILMSKDIQKSLTAGAVKG</sequence>
<feature type="transmembrane region" description="Helical" evidence="7">
    <location>
        <begin position="12"/>
        <end position="34"/>
    </location>
</feature>
<dbReference type="KEGG" id="vgu:HYG85_22960"/>
<evidence type="ECO:0000256" key="3">
    <source>
        <dbReference type="ARBA" id="ARBA00022475"/>
    </source>
</evidence>
<feature type="domain" description="ABC transmembrane type-1" evidence="8">
    <location>
        <begin position="73"/>
        <end position="264"/>
    </location>
</feature>
<evidence type="ECO:0000256" key="6">
    <source>
        <dbReference type="ARBA" id="ARBA00023136"/>
    </source>
</evidence>
<dbReference type="InterPro" id="IPR035906">
    <property type="entry name" value="MetI-like_sf"/>
</dbReference>
<evidence type="ECO:0000313" key="9">
    <source>
        <dbReference type="EMBL" id="QUH31633.1"/>
    </source>
</evidence>
<feature type="transmembrane region" description="Helical" evidence="7">
    <location>
        <begin position="243"/>
        <end position="263"/>
    </location>
</feature>
<comment type="subcellular location">
    <subcellularLocation>
        <location evidence="1 7">Cell membrane</location>
        <topology evidence="1 7">Multi-pass membrane protein</topology>
    </subcellularLocation>
</comment>
<keyword evidence="6 7" id="KW-0472">Membrane</keyword>
<proteinExistence type="inferred from homology"/>
<dbReference type="Pfam" id="PF00528">
    <property type="entry name" value="BPD_transp_1"/>
    <property type="match status" value="1"/>
</dbReference>
<name>A0A8J8MF31_9FIRM</name>
<dbReference type="PANTHER" id="PTHR43744">
    <property type="entry name" value="ABC TRANSPORTER PERMEASE PROTEIN MG189-RELATED-RELATED"/>
    <property type="match status" value="1"/>
</dbReference>
<evidence type="ECO:0000256" key="2">
    <source>
        <dbReference type="ARBA" id="ARBA00022448"/>
    </source>
</evidence>
<gene>
    <name evidence="9" type="ORF">HYG85_22960</name>
</gene>